<evidence type="ECO:0000256" key="1">
    <source>
        <dbReference type="ARBA" id="ARBA00005428"/>
    </source>
</evidence>
<dbReference type="GO" id="GO:0045892">
    <property type="term" value="P:negative regulation of DNA-templated transcription"/>
    <property type="evidence" value="ECO:0007669"/>
    <property type="project" value="UniProtKB-ARBA"/>
</dbReference>
<organism evidence="3 4">
    <name type="scientific">Candidatus Aquicultor secundus</name>
    <dbReference type="NCBI Taxonomy" id="1973895"/>
    <lineage>
        <taxon>Bacteria</taxon>
        <taxon>Bacillati</taxon>
        <taxon>Actinomycetota</taxon>
        <taxon>Candidatus Aquicultoria</taxon>
        <taxon>Candidatus Aquicultorales</taxon>
        <taxon>Candidatus Aquicultoraceae</taxon>
        <taxon>Candidatus Aquicultor</taxon>
    </lineage>
</organism>
<accession>A0A2M7T873</accession>
<protein>
    <submittedName>
        <fullName evidence="3">Transcriptional regulator</fullName>
    </submittedName>
</protein>
<dbReference type="AlphaFoldDB" id="A0A2M7T873"/>
<comment type="similarity">
    <text evidence="1">Belongs to the CsoR family.</text>
</comment>
<dbReference type="CDD" id="cd10148">
    <property type="entry name" value="CsoR-like_DUF156"/>
    <property type="match status" value="1"/>
</dbReference>
<dbReference type="Pfam" id="PF02583">
    <property type="entry name" value="Trns_repr_metal"/>
    <property type="match status" value="1"/>
</dbReference>
<keyword evidence="2" id="KW-0186">Copper</keyword>
<dbReference type="GO" id="GO:0003677">
    <property type="term" value="F:DNA binding"/>
    <property type="evidence" value="ECO:0007669"/>
    <property type="project" value="InterPro"/>
</dbReference>
<dbReference type="EMBL" id="PFNG01000128">
    <property type="protein sequence ID" value="PIZ39173.1"/>
    <property type="molecule type" value="Genomic_DNA"/>
</dbReference>
<dbReference type="PANTHER" id="PTHR33677">
    <property type="entry name" value="TRANSCRIPTIONAL REPRESSOR FRMR-RELATED"/>
    <property type="match status" value="1"/>
</dbReference>
<comment type="caution">
    <text evidence="3">The sequence shown here is derived from an EMBL/GenBank/DDBJ whole genome shotgun (WGS) entry which is preliminary data.</text>
</comment>
<gene>
    <name evidence="3" type="ORF">COY37_05345</name>
</gene>
<evidence type="ECO:0000313" key="3">
    <source>
        <dbReference type="EMBL" id="PIZ39173.1"/>
    </source>
</evidence>
<dbReference type="RefSeq" id="WP_286678612.1">
    <property type="nucleotide sequence ID" value="NZ_MNXI01000093.1"/>
</dbReference>
<dbReference type="GO" id="GO:0046872">
    <property type="term" value="F:metal ion binding"/>
    <property type="evidence" value="ECO:0007669"/>
    <property type="project" value="InterPro"/>
</dbReference>
<dbReference type="InterPro" id="IPR038390">
    <property type="entry name" value="Metal_Tscrpt_repr_sf"/>
</dbReference>
<dbReference type="PANTHER" id="PTHR33677:SF5">
    <property type="entry name" value="TRANSCRIPTIONAL REPRESSOR FRMR"/>
    <property type="match status" value="1"/>
</dbReference>
<sequence length="95" mass="10783">MAVYDREEEAKRIITRLKRLEGQLRGLQRLVEMGEDCESVLTQFAAAKGAFQRVGEIILASTIRNCVKKESDDKTPGESIESAIALFEQYVRHLQ</sequence>
<dbReference type="Gene3D" id="1.20.58.1000">
    <property type="entry name" value="Metal-sensitive repressor, helix protomer"/>
    <property type="match status" value="1"/>
</dbReference>
<dbReference type="InterPro" id="IPR003735">
    <property type="entry name" value="Metal_Tscrpt_repr"/>
</dbReference>
<proteinExistence type="inferred from homology"/>
<dbReference type="Proteomes" id="UP000230956">
    <property type="component" value="Unassembled WGS sequence"/>
</dbReference>
<evidence type="ECO:0000256" key="2">
    <source>
        <dbReference type="ARBA" id="ARBA00023008"/>
    </source>
</evidence>
<name>A0A2M7T873_9ACTN</name>
<reference evidence="4" key="1">
    <citation type="submission" date="2017-09" db="EMBL/GenBank/DDBJ databases">
        <title>Depth-based differentiation of microbial function through sediment-hosted aquifers and enrichment of novel symbionts in the deep terrestrial subsurface.</title>
        <authorList>
            <person name="Probst A.J."/>
            <person name="Ladd B."/>
            <person name="Jarett J.K."/>
            <person name="Geller-Mcgrath D.E."/>
            <person name="Sieber C.M.K."/>
            <person name="Emerson J.B."/>
            <person name="Anantharaman K."/>
            <person name="Thomas B.C."/>
            <person name="Malmstrom R."/>
            <person name="Stieglmeier M."/>
            <person name="Klingl A."/>
            <person name="Woyke T."/>
            <person name="Ryan C.M."/>
            <person name="Banfield J.F."/>
        </authorList>
    </citation>
    <scope>NUCLEOTIDE SEQUENCE [LARGE SCALE GENOMIC DNA]</scope>
</reference>
<evidence type="ECO:0000313" key="4">
    <source>
        <dbReference type="Proteomes" id="UP000230956"/>
    </source>
</evidence>